<dbReference type="Gene3D" id="1.10.10.2840">
    <property type="entry name" value="PucR C-terminal helix-turn-helix domain"/>
    <property type="match status" value="1"/>
</dbReference>
<sequence length="404" mass="43834">MVHALIVAGRPMHELLERQTAMLARRLVQGFAEQIPIYRRLPREELDGDITRITVHNLRLICRMFRDRLPPTGADLSPMRSSAARRAQEGVPLEALLAAYHFGARVVSEQLFATATPSDLDDVLAANRLILVYTEAVTGAVCTAYLEERESMLSHEQHAMHATVSALLAGDQVALAGVRLAPRYLVMAIALGRHDDEESAESGGFIAGRRKLHRIAAALRRQAGDPVLSVLDTTGGLLLVPCGGGDSPDEWAAGQITAELSKAAGVPVWAAAEFAPPANVPAAAKLAEEVLEVVQIFQQPPGAYRLADVLLEYQLTRSSPATAALAGLLDPLVDNPDLLRTLKVYLDTGLDRRRSAEVLHVHPNTVDYRLRRAVSLTGLDPMDPAHLQRIGAALAARRQLGHRR</sequence>
<dbReference type="InterPro" id="IPR051448">
    <property type="entry name" value="CdaR-like_regulators"/>
</dbReference>
<gene>
    <name evidence="3" type="ORF">GCM10022226_01160</name>
</gene>
<dbReference type="InterPro" id="IPR042070">
    <property type="entry name" value="PucR_C-HTH_sf"/>
</dbReference>
<reference evidence="4" key="1">
    <citation type="journal article" date="2019" name="Int. J. Syst. Evol. Microbiol.">
        <title>The Global Catalogue of Microorganisms (GCM) 10K type strain sequencing project: providing services to taxonomists for standard genome sequencing and annotation.</title>
        <authorList>
            <consortium name="The Broad Institute Genomics Platform"/>
            <consortium name="The Broad Institute Genome Sequencing Center for Infectious Disease"/>
            <person name="Wu L."/>
            <person name="Ma J."/>
        </authorList>
    </citation>
    <scope>NUCLEOTIDE SEQUENCE [LARGE SCALE GENOMIC DNA]</scope>
    <source>
        <strain evidence="4">JCM 16908</strain>
    </source>
</reference>
<evidence type="ECO:0000259" key="2">
    <source>
        <dbReference type="Pfam" id="PF14361"/>
    </source>
</evidence>
<proteinExistence type="predicted"/>
<dbReference type="EMBL" id="BAAAZR010000001">
    <property type="protein sequence ID" value="GAA3786784.1"/>
    <property type="molecule type" value="Genomic_DNA"/>
</dbReference>
<accession>A0ABP7H911</accession>
<dbReference type="Proteomes" id="UP001500888">
    <property type="component" value="Unassembled WGS sequence"/>
</dbReference>
<dbReference type="InterPro" id="IPR025751">
    <property type="entry name" value="RsbRD_N_dom"/>
</dbReference>
<dbReference type="RefSeq" id="WP_344932818.1">
    <property type="nucleotide sequence ID" value="NZ_BAAAZR010000001.1"/>
</dbReference>
<feature type="domain" description="PucR C-terminal helix-turn-helix" evidence="1">
    <location>
        <begin position="338"/>
        <end position="396"/>
    </location>
</feature>
<protein>
    <submittedName>
        <fullName evidence="3">Helix-turn-helix domain-containing protein</fullName>
    </submittedName>
</protein>
<keyword evidence="4" id="KW-1185">Reference proteome</keyword>
<dbReference type="PANTHER" id="PTHR33744">
    <property type="entry name" value="CARBOHYDRATE DIACID REGULATOR"/>
    <property type="match status" value="1"/>
</dbReference>
<comment type="caution">
    <text evidence="3">The sequence shown here is derived from an EMBL/GenBank/DDBJ whole genome shotgun (WGS) entry which is preliminary data.</text>
</comment>
<feature type="domain" description="RsbT co-antagonist protein RsbRD N-terminal" evidence="2">
    <location>
        <begin position="23"/>
        <end position="159"/>
    </location>
</feature>
<name>A0ABP7H911_9ACTN</name>
<dbReference type="Pfam" id="PF13556">
    <property type="entry name" value="HTH_30"/>
    <property type="match status" value="1"/>
</dbReference>
<evidence type="ECO:0000313" key="3">
    <source>
        <dbReference type="EMBL" id="GAA3786784.1"/>
    </source>
</evidence>
<evidence type="ECO:0000313" key="4">
    <source>
        <dbReference type="Proteomes" id="UP001500888"/>
    </source>
</evidence>
<dbReference type="InterPro" id="IPR025736">
    <property type="entry name" value="PucR_C-HTH_dom"/>
</dbReference>
<organism evidence="3 4">
    <name type="scientific">Sphaerisporangium flaviroseum</name>
    <dbReference type="NCBI Taxonomy" id="509199"/>
    <lineage>
        <taxon>Bacteria</taxon>
        <taxon>Bacillati</taxon>
        <taxon>Actinomycetota</taxon>
        <taxon>Actinomycetes</taxon>
        <taxon>Streptosporangiales</taxon>
        <taxon>Streptosporangiaceae</taxon>
        <taxon>Sphaerisporangium</taxon>
    </lineage>
</organism>
<dbReference type="Pfam" id="PF14361">
    <property type="entry name" value="RsbRD_N"/>
    <property type="match status" value="1"/>
</dbReference>
<evidence type="ECO:0000259" key="1">
    <source>
        <dbReference type="Pfam" id="PF13556"/>
    </source>
</evidence>
<dbReference type="PANTHER" id="PTHR33744:SF1">
    <property type="entry name" value="DNA-BINDING TRANSCRIPTIONAL ACTIVATOR ADER"/>
    <property type="match status" value="1"/>
</dbReference>